<accession>A0AAP0QWI3</accession>
<proteinExistence type="predicted"/>
<evidence type="ECO:0000313" key="1">
    <source>
        <dbReference type="EMBL" id="KAK9229977.1"/>
    </source>
</evidence>
<protein>
    <submittedName>
        <fullName evidence="1">Uncharacterized protein</fullName>
    </submittedName>
</protein>
<name>A0AAP0QWI3_9ROSI</name>
<keyword evidence="2" id="KW-1185">Reference proteome</keyword>
<comment type="caution">
    <text evidence="1">The sequence shown here is derived from an EMBL/GenBank/DDBJ whole genome shotgun (WGS) entry which is preliminary data.</text>
</comment>
<gene>
    <name evidence="1" type="ORF">WN944_022944</name>
</gene>
<dbReference type="Proteomes" id="UP001428341">
    <property type="component" value="Unassembled WGS sequence"/>
</dbReference>
<dbReference type="EMBL" id="JBCGBO010000001">
    <property type="protein sequence ID" value="KAK9229977.1"/>
    <property type="molecule type" value="Genomic_DNA"/>
</dbReference>
<evidence type="ECO:0000313" key="2">
    <source>
        <dbReference type="Proteomes" id="UP001428341"/>
    </source>
</evidence>
<sequence>MSIDAYNGNSFGLLSEVIDDADISRLVEKASVMEQEKKARILYDAIKKRKA</sequence>
<dbReference type="AlphaFoldDB" id="A0AAP0QWI3"/>
<reference evidence="1 2" key="1">
    <citation type="submission" date="2024-05" db="EMBL/GenBank/DDBJ databases">
        <title>Haplotype-resolved chromosome-level genome assembly of Huyou (Citrus changshanensis).</title>
        <authorList>
            <person name="Miao C."/>
            <person name="Chen W."/>
            <person name="Wu Y."/>
            <person name="Wang L."/>
            <person name="Zhao S."/>
            <person name="Grierson D."/>
            <person name="Xu C."/>
            <person name="Chen K."/>
        </authorList>
    </citation>
    <scope>NUCLEOTIDE SEQUENCE [LARGE SCALE GENOMIC DNA]</scope>
    <source>
        <strain evidence="1">01-14</strain>
        <tissue evidence="1">Leaf</tissue>
    </source>
</reference>
<organism evidence="1 2">
    <name type="scientific">Citrus x changshan-huyou</name>
    <dbReference type="NCBI Taxonomy" id="2935761"/>
    <lineage>
        <taxon>Eukaryota</taxon>
        <taxon>Viridiplantae</taxon>
        <taxon>Streptophyta</taxon>
        <taxon>Embryophyta</taxon>
        <taxon>Tracheophyta</taxon>
        <taxon>Spermatophyta</taxon>
        <taxon>Magnoliopsida</taxon>
        <taxon>eudicotyledons</taxon>
        <taxon>Gunneridae</taxon>
        <taxon>Pentapetalae</taxon>
        <taxon>rosids</taxon>
        <taxon>malvids</taxon>
        <taxon>Sapindales</taxon>
        <taxon>Rutaceae</taxon>
        <taxon>Aurantioideae</taxon>
        <taxon>Citrus</taxon>
    </lineage>
</organism>